<proteinExistence type="predicted"/>
<keyword evidence="1" id="KW-0378">Hydrolase</keyword>
<feature type="domain" description="PPM-type phosphatase" evidence="2">
    <location>
        <begin position="1"/>
        <end position="201"/>
    </location>
</feature>
<dbReference type="GO" id="GO:0016791">
    <property type="term" value="F:phosphatase activity"/>
    <property type="evidence" value="ECO:0007669"/>
    <property type="project" value="TreeGrafter"/>
</dbReference>
<dbReference type="InterPro" id="IPR001932">
    <property type="entry name" value="PPM-type_phosphatase-like_dom"/>
</dbReference>
<sequence length="206" mass="23030">GGDLYDFFFIDENRLCFLIGDVSGKGVPAALFMAITKTLLKTEAKHGLSPDEVLSRVNNTLVPDNDACMFVTIFCAVLDVRTGKIEFSNGGHNPPLVSRGKSFEYIQVPKGFVVGAMEEVKFTKGEYTLTPGDVIFLYTDGVTEAMNPEDELFSERRLKECLSKLTDKSVVEIVEKVRDEIKLFVRDREQSDDITMLALKFRGKGR</sequence>
<dbReference type="Proteomes" id="UP000885660">
    <property type="component" value="Unassembled WGS sequence"/>
</dbReference>
<evidence type="ECO:0000313" key="3">
    <source>
        <dbReference type="EMBL" id="HDN84361.1"/>
    </source>
</evidence>
<dbReference type="SUPFAM" id="SSF81606">
    <property type="entry name" value="PP2C-like"/>
    <property type="match status" value="1"/>
</dbReference>
<dbReference type="PANTHER" id="PTHR43156:SF2">
    <property type="entry name" value="STAGE II SPORULATION PROTEIN E"/>
    <property type="match status" value="1"/>
</dbReference>
<protein>
    <submittedName>
        <fullName evidence="3">Serine/threonine-protein phosphatase</fullName>
    </submittedName>
</protein>
<dbReference type="PANTHER" id="PTHR43156">
    <property type="entry name" value="STAGE II SPORULATION PROTEIN E-RELATED"/>
    <property type="match status" value="1"/>
</dbReference>
<dbReference type="Gene3D" id="3.60.40.10">
    <property type="entry name" value="PPM-type phosphatase domain"/>
    <property type="match status" value="1"/>
</dbReference>
<gene>
    <name evidence="3" type="ORF">ENG47_01215</name>
</gene>
<dbReference type="InterPro" id="IPR036457">
    <property type="entry name" value="PPM-type-like_dom_sf"/>
</dbReference>
<feature type="non-terminal residue" evidence="3">
    <location>
        <position position="1"/>
    </location>
</feature>
<dbReference type="SMART" id="SM00331">
    <property type="entry name" value="PP2C_SIG"/>
    <property type="match status" value="1"/>
</dbReference>
<dbReference type="EMBL" id="DRBC01000073">
    <property type="protein sequence ID" value="HDN84361.1"/>
    <property type="molecule type" value="Genomic_DNA"/>
</dbReference>
<organism evidence="3">
    <name type="scientific">Aerophobetes bacterium</name>
    <dbReference type="NCBI Taxonomy" id="2030807"/>
    <lineage>
        <taxon>Bacteria</taxon>
        <taxon>Candidatus Aerophobota</taxon>
    </lineage>
</organism>
<comment type="caution">
    <text evidence="3">The sequence shown here is derived from an EMBL/GenBank/DDBJ whole genome shotgun (WGS) entry which is preliminary data.</text>
</comment>
<dbReference type="InterPro" id="IPR052016">
    <property type="entry name" value="Bact_Sigma-Reg"/>
</dbReference>
<reference evidence="3" key="1">
    <citation type="journal article" date="2020" name="mSystems">
        <title>Genome- and Community-Level Interaction Insights into Carbon Utilization and Element Cycling Functions of Hydrothermarchaeota in Hydrothermal Sediment.</title>
        <authorList>
            <person name="Zhou Z."/>
            <person name="Liu Y."/>
            <person name="Xu W."/>
            <person name="Pan J."/>
            <person name="Luo Z.H."/>
            <person name="Li M."/>
        </authorList>
    </citation>
    <scope>NUCLEOTIDE SEQUENCE [LARGE SCALE GENOMIC DNA]</scope>
    <source>
        <strain evidence="3">HyVt-219</strain>
    </source>
</reference>
<evidence type="ECO:0000259" key="2">
    <source>
        <dbReference type="SMART" id="SM00331"/>
    </source>
</evidence>
<accession>A0A7V0QQ24</accession>
<name>A0A7V0QQ24_UNCAE</name>
<dbReference type="Pfam" id="PF07228">
    <property type="entry name" value="SpoIIE"/>
    <property type="match status" value="1"/>
</dbReference>
<evidence type="ECO:0000256" key="1">
    <source>
        <dbReference type="ARBA" id="ARBA00022801"/>
    </source>
</evidence>
<dbReference type="AlphaFoldDB" id="A0A7V0QQ24"/>